<dbReference type="AlphaFoldDB" id="A0A4Z2FNG8"/>
<organism evidence="2 3">
    <name type="scientific">Liparis tanakae</name>
    <name type="common">Tanaka's snailfish</name>
    <dbReference type="NCBI Taxonomy" id="230148"/>
    <lineage>
        <taxon>Eukaryota</taxon>
        <taxon>Metazoa</taxon>
        <taxon>Chordata</taxon>
        <taxon>Craniata</taxon>
        <taxon>Vertebrata</taxon>
        <taxon>Euteleostomi</taxon>
        <taxon>Actinopterygii</taxon>
        <taxon>Neopterygii</taxon>
        <taxon>Teleostei</taxon>
        <taxon>Neoteleostei</taxon>
        <taxon>Acanthomorphata</taxon>
        <taxon>Eupercaria</taxon>
        <taxon>Perciformes</taxon>
        <taxon>Cottioidei</taxon>
        <taxon>Cottales</taxon>
        <taxon>Liparidae</taxon>
        <taxon>Liparis</taxon>
    </lineage>
</organism>
<keyword evidence="3" id="KW-1185">Reference proteome</keyword>
<protein>
    <submittedName>
        <fullName evidence="2">Uncharacterized protein</fullName>
    </submittedName>
</protein>
<evidence type="ECO:0000313" key="3">
    <source>
        <dbReference type="Proteomes" id="UP000314294"/>
    </source>
</evidence>
<sequence length="65" mass="7074">MCCFQTIHLHVPDPTQPIGGDVTASKDEAGNEMSEGMKVKSTTYYPPQPPTHSTPSQLRPLILPP</sequence>
<name>A0A4Z2FNG8_9TELE</name>
<dbReference type="Proteomes" id="UP000314294">
    <property type="component" value="Unassembled WGS sequence"/>
</dbReference>
<proteinExistence type="predicted"/>
<feature type="region of interest" description="Disordered" evidence="1">
    <location>
        <begin position="13"/>
        <end position="65"/>
    </location>
</feature>
<gene>
    <name evidence="2" type="ORF">EYF80_047045</name>
</gene>
<dbReference type="EMBL" id="SRLO01001014">
    <property type="protein sequence ID" value="TNN42786.1"/>
    <property type="molecule type" value="Genomic_DNA"/>
</dbReference>
<comment type="caution">
    <text evidence="2">The sequence shown here is derived from an EMBL/GenBank/DDBJ whole genome shotgun (WGS) entry which is preliminary data.</text>
</comment>
<evidence type="ECO:0000256" key="1">
    <source>
        <dbReference type="SAM" id="MobiDB-lite"/>
    </source>
</evidence>
<accession>A0A4Z2FNG8</accession>
<evidence type="ECO:0000313" key="2">
    <source>
        <dbReference type="EMBL" id="TNN42786.1"/>
    </source>
</evidence>
<reference evidence="2 3" key="1">
    <citation type="submission" date="2019-03" db="EMBL/GenBank/DDBJ databases">
        <title>First draft genome of Liparis tanakae, snailfish: a comprehensive survey of snailfish specific genes.</title>
        <authorList>
            <person name="Kim W."/>
            <person name="Song I."/>
            <person name="Jeong J.-H."/>
            <person name="Kim D."/>
            <person name="Kim S."/>
            <person name="Ryu S."/>
            <person name="Song J.Y."/>
            <person name="Lee S.K."/>
        </authorList>
    </citation>
    <scope>NUCLEOTIDE SEQUENCE [LARGE SCALE GENOMIC DNA]</scope>
    <source>
        <tissue evidence="2">Muscle</tissue>
    </source>
</reference>